<gene>
    <name evidence="8" type="ORF">METZ01_LOCUS489692</name>
</gene>
<organism evidence="8">
    <name type="scientific">marine metagenome</name>
    <dbReference type="NCBI Taxonomy" id="408172"/>
    <lineage>
        <taxon>unclassified sequences</taxon>
        <taxon>metagenomes</taxon>
        <taxon>ecological metagenomes</taxon>
    </lineage>
</organism>
<sequence>MTDRYGKIKCVCKAARKIKNRFGASIQPMSHIRLIYFGKENQALYRLNHSDIIHSFQPIRDDLRKVYTGIYLNELVDTLIPEAHPDPNTFRLLL</sequence>
<evidence type="ECO:0000256" key="1">
    <source>
        <dbReference type="ARBA" id="ARBA00007452"/>
    </source>
</evidence>
<dbReference type="SUPFAM" id="SSF57863">
    <property type="entry name" value="ArfGap/RecO-like zinc finger"/>
    <property type="match status" value="1"/>
</dbReference>
<keyword evidence="4" id="KW-0233">DNA recombination</keyword>
<dbReference type="NCBIfam" id="TIGR00613">
    <property type="entry name" value="reco"/>
    <property type="match status" value="1"/>
</dbReference>
<proteinExistence type="inferred from homology"/>
<dbReference type="InterPro" id="IPR042242">
    <property type="entry name" value="RecO_C"/>
</dbReference>
<dbReference type="Pfam" id="PF11967">
    <property type="entry name" value="RecO_N"/>
    <property type="match status" value="1"/>
</dbReference>
<dbReference type="EMBL" id="UINC01212486">
    <property type="protein sequence ID" value="SVE36838.1"/>
    <property type="molecule type" value="Genomic_DNA"/>
</dbReference>
<dbReference type="InterPro" id="IPR037278">
    <property type="entry name" value="ARFGAP/RecO"/>
</dbReference>
<evidence type="ECO:0000256" key="4">
    <source>
        <dbReference type="ARBA" id="ARBA00023172"/>
    </source>
</evidence>
<dbReference type="PANTHER" id="PTHR33991">
    <property type="entry name" value="DNA REPAIR PROTEIN RECO"/>
    <property type="match status" value="1"/>
</dbReference>
<evidence type="ECO:0000313" key="8">
    <source>
        <dbReference type="EMBL" id="SVE36838.1"/>
    </source>
</evidence>
<evidence type="ECO:0000256" key="5">
    <source>
        <dbReference type="ARBA" id="ARBA00023204"/>
    </source>
</evidence>
<accession>A0A383CYX1</accession>
<dbReference type="Gene3D" id="1.20.1440.120">
    <property type="entry name" value="Recombination protein O, C-terminal domain"/>
    <property type="match status" value="1"/>
</dbReference>
<evidence type="ECO:0000256" key="6">
    <source>
        <dbReference type="ARBA" id="ARBA00033409"/>
    </source>
</evidence>
<reference evidence="8" key="1">
    <citation type="submission" date="2018-05" db="EMBL/GenBank/DDBJ databases">
        <authorList>
            <person name="Lanie J.A."/>
            <person name="Ng W.-L."/>
            <person name="Kazmierczak K.M."/>
            <person name="Andrzejewski T.M."/>
            <person name="Davidsen T.M."/>
            <person name="Wayne K.J."/>
            <person name="Tettelin H."/>
            <person name="Glass J.I."/>
            <person name="Rusch D."/>
            <person name="Podicherti R."/>
            <person name="Tsui H.-C.T."/>
            <person name="Winkler M.E."/>
        </authorList>
    </citation>
    <scope>NUCLEOTIDE SEQUENCE</scope>
</reference>
<feature type="non-terminal residue" evidence="8">
    <location>
        <position position="94"/>
    </location>
</feature>
<dbReference type="GO" id="GO:0006302">
    <property type="term" value="P:double-strand break repair"/>
    <property type="evidence" value="ECO:0007669"/>
    <property type="project" value="TreeGrafter"/>
</dbReference>
<dbReference type="InterPro" id="IPR012340">
    <property type="entry name" value="NA-bd_OB-fold"/>
</dbReference>
<evidence type="ECO:0000259" key="7">
    <source>
        <dbReference type="Pfam" id="PF11967"/>
    </source>
</evidence>
<dbReference type="InterPro" id="IPR022572">
    <property type="entry name" value="DNA_rep/recomb_RecO_N"/>
</dbReference>
<dbReference type="Gene3D" id="2.40.50.140">
    <property type="entry name" value="Nucleic acid-binding proteins"/>
    <property type="match status" value="1"/>
</dbReference>
<protein>
    <recommendedName>
        <fullName evidence="2">DNA repair protein RecO</fullName>
    </recommendedName>
    <alternativeName>
        <fullName evidence="6">Recombination protein O</fullName>
    </alternativeName>
</protein>
<evidence type="ECO:0000256" key="2">
    <source>
        <dbReference type="ARBA" id="ARBA00021310"/>
    </source>
</evidence>
<dbReference type="InterPro" id="IPR003717">
    <property type="entry name" value="RecO"/>
</dbReference>
<dbReference type="Pfam" id="PF02565">
    <property type="entry name" value="RecO_C"/>
    <property type="match status" value="1"/>
</dbReference>
<dbReference type="GO" id="GO:0043590">
    <property type="term" value="C:bacterial nucleoid"/>
    <property type="evidence" value="ECO:0007669"/>
    <property type="project" value="TreeGrafter"/>
</dbReference>
<keyword evidence="3" id="KW-0227">DNA damage</keyword>
<dbReference type="AlphaFoldDB" id="A0A383CYX1"/>
<feature type="domain" description="DNA replication/recombination mediator RecO N-terminal" evidence="7">
    <location>
        <begin position="1"/>
        <end position="56"/>
    </location>
</feature>
<dbReference type="SUPFAM" id="SSF50249">
    <property type="entry name" value="Nucleic acid-binding proteins"/>
    <property type="match status" value="1"/>
</dbReference>
<evidence type="ECO:0000256" key="3">
    <source>
        <dbReference type="ARBA" id="ARBA00022763"/>
    </source>
</evidence>
<keyword evidence="5" id="KW-0234">DNA repair</keyword>
<dbReference type="PANTHER" id="PTHR33991:SF1">
    <property type="entry name" value="DNA REPAIR PROTEIN RECO"/>
    <property type="match status" value="1"/>
</dbReference>
<name>A0A383CYX1_9ZZZZ</name>
<dbReference type="GO" id="GO:0006310">
    <property type="term" value="P:DNA recombination"/>
    <property type="evidence" value="ECO:0007669"/>
    <property type="project" value="UniProtKB-KW"/>
</dbReference>
<comment type="similarity">
    <text evidence="1">Belongs to the RecO family.</text>
</comment>